<feature type="compositionally biased region" description="Acidic residues" evidence="2">
    <location>
        <begin position="398"/>
        <end position="412"/>
    </location>
</feature>
<evidence type="ECO:0000313" key="5">
    <source>
        <dbReference type="Proteomes" id="UP000298030"/>
    </source>
</evidence>
<evidence type="ECO:0000259" key="3">
    <source>
        <dbReference type="PROSITE" id="PS50158"/>
    </source>
</evidence>
<dbReference type="GO" id="GO:0008270">
    <property type="term" value="F:zinc ion binding"/>
    <property type="evidence" value="ECO:0007669"/>
    <property type="project" value="UniProtKB-KW"/>
</dbReference>
<dbReference type="STRING" id="71717.A0A4Y7TZL7"/>
<feature type="domain" description="CCHC-type" evidence="3">
    <location>
        <begin position="81"/>
        <end position="96"/>
    </location>
</feature>
<evidence type="ECO:0000256" key="2">
    <source>
        <dbReference type="SAM" id="MobiDB-lite"/>
    </source>
</evidence>
<keyword evidence="5" id="KW-1185">Reference proteome</keyword>
<dbReference type="InterPro" id="IPR001878">
    <property type="entry name" value="Znf_CCHC"/>
</dbReference>
<dbReference type="EMBL" id="QPFP01000001">
    <property type="protein sequence ID" value="TEB39627.1"/>
    <property type="molecule type" value="Genomic_DNA"/>
</dbReference>
<feature type="region of interest" description="Disordered" evidence="2">
    <location>
        <begin position="340"/>
        <end position="412"/>
    </location>
</feature>
<reference evidence="4 5" key="1">
    <citation type="journal article" date="2019" name="Nat. Ecol. Evol.">
        <title>Megaphylogeny resolves global patterns of mushroom evolution.</title>
        <authorList>
            <person name="Varga T."/>
            <person name="Krizsan K."/>
            <person name="Foldi C."/>
            <person name="Dima B."/>
            <person name="Sanchez-Garcia M."/>
            <person name="Sanchez-Ramirez S."/>
            <person name="Szollosi G.J."/>
            <person name="Szarkandi J.G."/>
            <person name="Papp V."/>
            <person name="Albert L."/>
            <person name="Andreopoulos W."/>
            <person name="Angelini C."/>
            <person name="Antonin V."/>
            <person name="Barry K.W."/>
            <person name="Bougher N.L."/>
            <person name="Buchanan P."/>
            <person name="Buyck B."/>
            <person name="Bense V."/>
            <person name="Catcheside P."/>
            <person name="Chovatia M."/>
            <person name="Cooper J."/>
            <person name="Damon W."/>
            <person name="Desjardin D."/>
            <person name="Finy P."/>
            <person name="Geml J."/>
            <person name="Haridas S."/>
            <person name="Hughes K."/>
            <person name="Justo A."/>
            <person name="Karasinski D."/>
            <person name="Kautmanova I."/>
            <person name="Kiss B."/>
            <person name="Kocsube S."/>
            <person name="Kotiranta H."/>
            <person name="LaButti K.M."/>
            <person name="Lechner B.E."/>
            <person name="Liimatainen K."/>
            <person name="Lipzen A."/>
            <person name="Lukacs Z."/>
            <person name="Mihaltcheva S."/>
            <person name="Morgado L.N."/>
            <person name="Niskanen T."/>
            <person name="Noordeloos M.E."/>
            <person name="Ohm R.A."/>
            <person name="Ortiz-Santana B."/>
            <person name="Ovrebo C."/>
            <person name="Racz N."/>
            <person name="Riley R."/>
            <person name="Savchenko A."/>
            <person name="Shiryaev A."/>
            <person name="Soop K."/>
            <person name="Spirin V."/>
            <person name="Szebenyi C."/>
            <person name="Tomsovsky M."/>
            <person name="Tulloss R.E."/>
            <person name="Uehling J."/>
            <person name="Grigoriev I.V."/>
            <person name="Vagvolgyi C."/>
            <person name="Papp T."/>
            <person name="Martin F.M."/>
            <person name="Miettinen O."/>
            <person name="Hibbett D.S."/>
            <person name="Nagy L.G."/>
        </authorList>
    </citation>
    <scope>NUCLEOTIDE SEQUENCE [LARGE SCALE GENOMIC DNA]</scope>
    <source>
        <strain evidence="4 5">FP101781</strain>
    </source>
</reference>
<dbReference type="OrthoDB" id="429967at2759"/>
<dbReference type="PANTHER" id="PTHR13316">
    <property type="entry name" value="ZINC FINGER, CCHC DOMAIN CONTAINING 8"/>
    <property type="match status" value="1"/>
</dbReference>
<protein>
    <recommendedName>
        <fullName evidence="3">CCHC-type domain-containing protein</fullName>
    </recommendedName>
</protein>
<sequence length="412" mass="45621">MGRPDGLSGTGGLGQEERGDGTGAAGRQEDSLILPFFPHAFPDALPAEYESYGIYTRLDAGHALGEADEGKEDKEWKPISRCFNCGHEEHSVKECPFRLNRDLIELSRQYYQFSKGTIGTTNWERVHTAEGWRQTRLNWLEDFEPGVIRGRLLREALGDGAEGEWLRNIAIWGYPKGWVGEHDPREAVRERIWAEYGGGVDLELDDAEPFVIHGDEGTEVVTFRDAFVKVIQENGQDDESEDGPEDGTEEESEDCSPAPQESLSRLRKESLLQSETSQCASPSIRRWATYPSSHFLSNLLPIHTGFNLPPVDSASTNAYPSLEPRRPPAMKFDWDVWAASHVEPEPPPPPPDEPPPLPPEPGCIPPRPTPLSRPRPPSPSLPPMAIPPVLPLLPADGGGEESDMDLSEPDSE</sequence>
<comment type="caution">
    <text evidence="4">The sequence shown here is derived from an EMBL/GenBank/DDBJ whole genome shotgun (WGS) entry which is preliminary data.</text>
</comment>
<dbReference type="AlphaFoldDB" id="A0A4Y7TZL7"/>
<keyword evidence="1" id="KW-0479">Metal-binding</keyword>
<feature type="region of interest" description="Disordered" evidence="2">
    <location>
        <begin position="233"/>
        <end position="282"/>
    </location>
</feature>
<gene>
    <name evidence="4" type="ORF">FA13DRAFT_1769451</name>
</gene>
<keyword evidence="1" id="KW-0862">Zinc</keyword>
<dbReference type="PROSITE" id="PS50158">
    <property type="entry name" value="ZF_CCHC"/>
    <property type="match status" value="1"/>
</dbReference>
<name>A0A4Y7TZL7_COPMI</name>
<dbReference type="InterPro" id="IPR052115">
    <property type="entry name" value="NEXT_complex_subunit_ZCCHC8"/>
</dbReference>
<evidence type="ECO:0000313" key="4">
    <source>
        <dbReference type="EMBL" id="TEB39627.1"/>
    </source>
</evidence>
<dbReference type="Proteomes" id="UP000298030">
    <property type="component" value="Unassembled WGS sequence"/>
</dbReference>
<organism evidence="4 5">
    <name type="scientific">Coprinellus micaceus</name>
    <name type="common">Glistening ink-cap mushroom</name>
    <name type="synonym">Coprinus micaceus</name>
    <dbReference type="NCBI Taxonomy" id="71717"/>
    <lineage>
        <taxon>Eukaryota</taxon>
        <taxon>Fungi</taxon>
        <taxon>Dikarya</taxon>
        <taxon>Basidiomycota</taxon>
        <taxon>Agaricomycotina</taxon>
        <taxon>Agaricomycetes</taxon>
        <taxon>Agaricomycetidae</taxon>
        <taxon>Agaricales</taxon>
        <taxon>Agaricineae</taxon>
        <taxon>Psathyrellaceae</taxon>
        <taxon>Coprinellus</taxon>
    </lineage>
</organism>
<dbReference type="PANTHER" id="PTHR13316:SF0">
    <property type="entry name" value="ZINC FINGER CCHC DOMAIN-CONTAINING PROTEIN 8"/>
    <property type="match status" value="1"/>
</dbReference>
<keyword evidence="1" id="KW-0863">Zinc-finger</keyword>
<dbReference type="GO" id="GO:0071013">
    <property type="term" value="C:catalytic step 2 spliceosome"/>
    <property type="evidence" value="ECO:0007669"/>
    <property type="project" value="TreeGrafter"/>
</dbReference>
<feature type="compositionally biased region" description="Acidic residues" evidence="2">
    <location>
        <begin position="235"/>
        <end position="254"/>
    </location>
</feature>
<feature type="compositionally biased region" description="Pro residues" evidence="2">
    <location>
        <begin position="345"/>
        <end position="391"/>
    </location>
</feature>
<dbReference type="GO" id="GO:0003723">
    <property type="term" value="F:RNA binding"/>
    <property type="evidence" value="ECO:0007669"/>
    <property type="project" value="TreeGrafter"/>
</dbReference>
<accession>A0A4Y7TZL7</accession>
<evidence type="ECO:0000256" key="1">
    <source>
        <dbReference type="PROSITE-ProRule" id="PRU00047"/>
    </source>
</evidence>
<proteinExistence type="predicted"/>
<feature type="region of interest" description="Disordered" evidence="2">
    <location>
        <begin position="1"/>
        <end position="26"/>
    </location>
</feature>